<proteinExistence type="predicted"/>
<name>A0A915CRB6_9BILA</name>
<dbReference type="Proteomes" id="UP000887574">
    <property type="component" value="Unplaced"/>
</dbReference>
<accession>A0A915CRB6</accession>
<feature type="compositionally biased region" description="Low complexity" evidence="1">
    <location>
        <begin position="53"/>
        <end position="64"/>
    </location>
</feature>
<dbReference type="AlphaFoldDB" id="A0A915CRB6"/>
<organism evidence="2 3">
    <name type="scientific">Ditylenchus dipsaci</name>
    <dbReference type="NCBI Taxonomy" id="166011"/>
    <lineage>
        <taxon>Eukaryota</taxon>
        <taxon>Metazoa</taxon>
        <taxon>Ecdysozoa</taxon>
        <taxon>Nematoda</taxon>
        <taxon>Chromadorea</taxon>
        <taxon>Rhabditida</taxon>
        <taxon>Tylenchina</taxon>
        <taxon>Tylenchomorpha</taxon>
        <taxon>Sphaerularioidea</taxon>
        <taxon>Anguinidae</taxon>
        <taxon>Anguininae</taxon>
        <taxon>Ditylenchus</taxon>
    </lineage>
</organism>
<reference evidence="3" key="1">
    <citation type="submission" date="2022-11" db="UniProtKB">
        <authorList>
            <consortium name="WormBaseParasite"/>
        </authorList>
    </citation>
    <scope>IDENTIFICATION</scope>
</reference>
<dbReference type="WBParaSite" id="jg11306">
    <property type="protein sequence ID" value="jg11306"/>
    <property type="gene ID" value="jg11306"/>
</dbReference>
<evidence type="ECO:0000313" key="3">
    <source>
        <dbReference type="WBParaSite" id="jg11306"/>
    </source>
</evidence>
<evidence type="ECO:0000313" key="2">
    <source>
        <dbReference type="Proteomes" id="UP000887574"/>
    </source>
</evidence>
<feature type="region of interest" description="Disordered" evidence="1">
    <location>
        <begin position="53"/>
        <end position="84"/>
    </location>
</feature>
<sequence>MWLAHLSCLSAAPPPSPIQQVKCYCYWTSTAQQEQQQRVVALGLMVYNDNNTTTRNGTAAATTAPPQIKCEEQEGEKEERKGKQ</sequence>
<evidence type="ECO:0000256" key="1">
    <source>
        <dbReference type="SAM" id="MobiDB-lite"/>
    </source>
</evidence>
<protein>
    <submittedName>
        <fullName evidence="3">Uncharacterized protein</fullName>
    </submittedName>
</protein>
<feature type="compositionally biased region" description="Basic and acidic residues" evidence="1">
    <location>
        <begin position="69"/>
        <end position="84"/>
    </location>
</feature>
<keyword evidence="2" id="KW-1185">Reference proteome</keyword>